<sequence length="391" mass="40338">MTSLTLRVVAYASLREFVPLYGLYALLFEDHGLDTAGISSLFVLWSVVAFVSEVPSGAWADTVSRRGLLAVSGVLLTATFTLWLVWPTYLGFALGFVLWGLSESLKSGTFEALVYDELAARGGEHRYAAVVGYANAGEMACVFVSILTAASLYDLGGYALVGWVSVAVTVLDLLLVWTLPAAPKEAEADEIDGPGTTLAQRYLATLRAGTGEIRVDRAVRRAVVLAAGLLACLAFDEYFGLLAREDGVSTGFVPVLVALTAVGQVVGAAAAGRTATMRGRTMGTVVAAGSALIAAGALVGGIAGFAAIGVGYGALHNTAIVAEARLQGTMSGRARATVSSVVGLTSEVLSVSIFAGYALGSLWLPMSVLVAVTVLPIVALGAVTSRLLPAR</sequence>
<proteinExistence type="predicted"/>
<accession>A0ACD4DGS2</accession>
<organism evidence="1 2">
    <name type="scientific">Rhodococcus sacchari</name>
    <dbReference type="NCBI Taxonomy" id="2962047"/>
    <lineage>
        <taxon>Bacteria</taxon>
        <taxon>Bacillati</taxon>
        <taxon>Actinomycetota</taxon>
        <taxon>Actinomycetes</taxon>
        <taxon>Mycobacteriales</taxon>
        <taxon>Nocardiaceae</taxon>
        <taxon>Rhodococcus</taxon>
    </lineage>
</organism>
<dbReference type="Proteomes" id="UP001156484">
    <property type="component" value="Chromosome"/>
</dbReference>
<name>A0ACD4DGS2_9NOCA</name>
<keyword evidence="2" id="KW-1185">Reference proteome</keyword>
<evidence type="ECO:0000313" key="1">
    <source>
        <dbReference type="EMBL" id="UYP19174.1"/>
    </source>
</evidence>
<dbReference type="EMBL" id="CP107551">
    <property type="protein sequence ID" value="UYP19174.1"/>
    <property type="molecule type" value="Genomic_DNA"/>
</dbReference>
<protein>
    <submittedName>
        <fullName evidence="1">MFS transporter</fullName>
    </submittedName>
</protein>
<reference evidence="1" key="1">
    <citation type="submission" date="2022-10" db="EMBL/GenBank/DDBJ databases">
        <title>Rhodococcus ferula Z13 complete genome.</title>
        <authorList>
            <person name="Long X."/>
            <person name="Zang M."/>
        </authorList>
    </citation>
    <scope>NUCLEOTIDE SEQUENCE</scope>
    <source>
        <strain evidence="1">Z13</strain>
    </source>
</reference>
<gene>
    <name evidence="1" type="ORF">OED52_00840</name>
</gene>
<evidence type="ECO:0000313" key="2">
    <source>
        <dbReference type="Proteomes" id="UP001156484"/>
    </source>
</evidence>